<dbReference type="AlphaFoldDB" id="A0A9D1FNP4"/>
<protein>
    <submittedName>
        <fullName evidence="3">Uncharacterized protein</fullName>
    </submittedName>
</protein>
<gene>
    <name evidence="3" type="ORF">IAB51_10445</name>
</gene>
<evidence type="ECO:0000256" key="1">
    <source>
        <dbReference type="SAM" id="MobiDB-lite"/>
    </source>
</evidence>
<sequence>MYKKILFMTVVSLFTATIMASCTAEPSTSSNETVDSQVTSSEENTAAVDEESSEIALESSETEEVSGYSANTCVSHTFSYHSISAELINYVGEEEGHAWTATTADESNDPYNRIGEDMTILAFIENFDIPKETFIEVTRSHVTDDFLDTLQMTREEYYEEFGYTDEQIDALYSGDQDSIDRAFCGPLAFINESDQKVYSIYWLADHSAEDYIAAQLPLERVEEVLQTASEEEYSAYSEFVSAIEPKLEQAYALAEQENSAAE</sequence>
<evidence type="ECO:0000256" key="2">
    <source>
        <dbReference type="SAM" id="SignalP"/>
    </source>
</evidence>
<name>A0A9D1FNP4_9FIRM</name>
<proteinExistence type="predicted"/>
<keyword evidence="2" id="KW-0732">Signal</keyword>
<dbReference type="EMBL" id="DVJP01000069">
    <property type="protein sequence ID" value="HIS77206.1"/>
    <property type="molecule type" value="Genomic_DNA"/>
</dbReference>
<comment type="caution">
    <text evidence="3">The sequence shown here is derived from an EMBL/GenBank/DDBJ whole genome shotgun (WGS) entry which is preliminary data.</text>
</comment>
<evidence type="ECO:0000313" key="4">
    <source>
        <dbReference type="Proteomes" id="UP000824002"/>
    </source>
</evidence>
<dbReference type="PROSITE" id="PS51257">
    <property type="entry name" value="PROKAR_LIPOPROTEIN"/>
    <property type="match status" value="1"/>
</dbReference>
<accession>A0A9D1FNP4</accession>
<evidence type="ECO:0000313" key="3">
    <source>
        <dbReference type="EMBL" id="HIS77206.1"/>
    </source>
</evidence>
<feature type="signal peptide" evidence="2">
    <location>
        <begin position="1"/>
        <end position="20"/>
    </location>
</feature>
<dbReference type="Proteomes" id="UP000824002">
    <property type="component" value="Unassembled WGS sequence"/>
</dbReference>
<organism evidence="3 4">
    <name type="scientific">Candidatus Merdivicinus excrementipullorum</name>
    <dbReference type="NCBI Taxonomy" id="2840867"/>
    <lineage>
        <taxon>Bacteria</taxon>
        <taxon>Bacillati</taxon>
        <taxon>Bacillota</taxon>
        <taxon>Clostridia</taxon>
        <taxon>Eubacteriales</taxon>
        <taxon>Oscillospiraceae</taxon>
        <taxon>Oscillospiraceae incertae sedis</taxon>
        <taxon>Candidatus Merdivicinus</taxon>
    </lineage>
</organism>
<feature type="region of interest" description="Disordered" evidence="1">
    <location>
        <begin position="24"/>
        <end position="63"/>
    </location>
</feature>
<reference evidence="3" key="2">
    <citation type="journal article" date="2021" name="PeerJ">
        <title>Extensive microbial diversity within the chicken gut microbiome revealed by metagenomics and culture.</title>
        <authorList>
            <person name="Gilroy R."/>
            <person name="Ravi A."/>
            <person name="Getino M."/>
            <person name="Pursley I."/>
            <person name="Horton D.L."/>
            <person name="Alikhan N.F."/>
            <person name="Baker D."/>
            <person name="Gharbi K."/>
            <person name="Hall N."/>
            <person name="Watson M."/>
            <person name="Adriaenssens E.M."/>
            <person name="Foster-Nyarko E."/>
            <person name="Jarju S."/>
            <person name="Secka A."/>
            <person name="Antonio M."/>
            <person name="Oren A."/>
            <person name="Chaudhuri R.R."/>
            <person name="La Ragione R."/>
            <person name="Hildebrand F."/>
            <person name="Pallen M.J."/>
        </authorList>
    </citation>
    <scope>NUCLEOTIDE SEQUENCE</scope>
    <source>
        <strain evidence="3">CHK199-13235</strain>
    </source>
</reference>
<feature type="chain" id="PRO_5039616435" evidence="2">
    <location>
        <begin position="21"/>
        <end position="262"/>
    </location>
</feature>
<reference evidence="3" key="1">
    <citation type="submission" date="2020-10" db="EMBL/GenBank/DDBJ databases">
        <authorList>
            <person name="Gilroy R."/>
        </authorList>
    </citation>
    <scope>NUCLEOTIDE SEQUENCE</scope>
    <source>
        <strain evidence="3">CHK199-13235</strain>
    </source>
</reference>
<feature type="compositionally biased region" description="Polar residues" evidence="1">
    <location>
        <begin position="24"/>
        <end position="44"/>
    </location>
</feature>